<gene>
    <name evidence="1" type="ORF">COX28_02710</name>
</gene>
<dbReference type="Gene3D" id="3.30.160.100">
    <property type="entry name" value="Ribosome hibernation promotion factor-like"/>
    <property type="match status" value="1"/>
</dbReference>
<evidence type="ECO:0000313" key="1">
    <source>
        <dbReference type="EMBL" id="PIP28804.1"/>
    </source>
</evidence>
<name>A0A2G9Z6N7_9BACT</name>
<dbReference type="AlphaFoldDB" id="A0A2G9Z6N7"/>
<sequence length="102" mass="12127">MLLINYTYKNLLERDKKFLQDYCPKKLERFKTLIKRFREEECCLEVKAEAFATKAAYQIELMLHLPGNVLLAKEDDHTMIEATDLAVDKLIIQLRKLTDRHQ</sequence>
<comment type="caution">
    <text evidence="1">The sequence shown here is derived from an EMBL/GenBank/DDBJ whole genome shotgun (WGS) entry which is preliminary data.</text>
</comment>
<accession>A0A2G9Z6N7</accession>
<dbReference type="SUPFAM" id="SSF69754">
    <property type="entry name" value="Ribosome binding protein Y (YfiA homologue)"/>
    <property type="match status" value="1"/>
</dbReference>
<reference evidence="1 2" key="1">
    <citation type="submission" date="2017-09" db="EMBL/GenBank/DDBJ databases">
        <title>Depth-based differentiation of microbial function through sediment-hosted aquifers and enrichment of novel symbionts in the deep terrestrial subsurface.</title>
        <authorList>
            <person name="Probst A.J."/>
            <person name="Ladd B."/>
            <person name="Jarett J.K."/>
            <person name="Geller-Mcgrath D.E."/>
            <person name="Sieber C.M."/>
            <person name="Emerson J.B."/>
            <person name="Anantharaman K."/>
            <person name="Thomas B.C."/>
            <person name="Malmstrom R."/>
            <person name="Stieglmeier M."/>
            <person name="Klingl A."/>
            <person name="Woyke T."/>
            <person name="Ryan C.M."/>
            <person name="Banfield J.F."/>
        </authorList>
    </citation>
    <scope>NUCLEOTIDE SEQUENCE [LARGE SCALE GENOMIC DNA]</scope>
    <source>
        <strain evidence="1">CG23_combo_of_CG06-09_8_20_14_all_39_39</strain>
    </source>
</reference>
<protein>
    <recommendedName>
        <fullName evidence="3">Ribosomal subunit interface protein</fullName>
    </recommendedName>
</protein>
<organism evidence="1 2">
    <name type="scientific">Candidatus Kuenenbacteria bacterium CG23_combo_of_CG06-09_8_20_14_all_39_39</name>
    <dbReference type="NCBI Taxonomy" id="1974623"/>
    <lineage>
        <taxon>Bacteria</taxon>
        <taxon>Candidatus Kueneniibacteriota</taxon>
    </lineage>
</organism>
<evidence type="ECO:0000313" key="2">
    <source>
        <dbReference type="Proteomes" id="UP000231235"/>
    </source>
</evidence>
<dbReference type="InterPro" id="IPR003489">
    <property type="entry name" value="RHF/RaiA"/>
</dbReference>
<dbReference type="EMBL" id="PCRX01000049">
    <property type="protein sequence ID" value="PIP28804.1"/>
    <property type="molecule type" value="Genomic_DNA"/>
</dbReference>
<dbReference type="Proteomes" id="UP000231235">
    <property type="component" value="Unassembled WGS sequence"/>
</dbReference>
<dbReference type="Pfam" id="PF02482">
    <property type="entry name" value="Ribosomal_S30AE"/>
    <property type="match status" value="1"/>
</dbReference>
<evidence type="ECO:0008006" key="3">
    <source>
        <dbReference type="Google" id="ProtNLM"/>
    </source>
</evidence>
<proteinExistence type="predicted"/>
<dbReference type="InterPro" id="IPR036567">
    <property type="entry name" value="RHF-like"/>
</dbReference>